<dbReference type="Proteomes" id="UP000009138">
    <property type="component" value="Unassembled WGS sequence"/>
</dbReference>
<dbReference type="EMBL" id="CH476735">
    <property type="protein sequence ID" value="EIE80962.1"/>
    <property type="molecule type" value="Genomic_DNA"/>
</dbReference>
<dbReference type="VEuPathDB" id="FungiDB:RO3G_05667"/>
<reference evidence="1 2" key="1">
    <citation type="journal article" date="2009" name="PLoS Genet.">
        <title>Genomic analysis of the basal lineage fungus Rhizopus oryzae reveals a whole-genome duplication.</title>
        <authorList>
            <person name="Ma L.-J."/>
            <person name="Ibrahim A.S."/>
            <person name="Skory C."/>
            <person name="Grabherr M.G."/>
            <person name="Burger G."/>
            <person name="Butler M."/>
            <person name="Elias M."/>
            <person name="Idnurm A."/>
            <person name="Lang B.F."/>
            <person name="Sone T."/>
            <person name="Abe A."/>
            <person name="Calvo S.E."/>
            <person name="Corrochano L.M."/>
            <person name="Engels R."/>
            <person name="Fu J."/>
            <person name="Hansberg W."/>
            <person name="Kim J.-M."/>
            <person name="Kodira C.D."/>
            <person name="Koehrsen M.J."/>
            <person name="Liu B."/>
            <person name="Miranda-Saavedra D."/>
            <person name="O'Leary S."/>
            <person name="Ortiz-Castellanos L."/>
            <person name="Poulter R."/>
            <person name="Rodriguez-Romero J."/>
            <person name="Ruiz-Herrera J."/>
            <person name="Shen Y.-Q."/>
            <person name="Zeng Q."/>
            <person name="Galagan J."/>
            <person name="Birren B.W."/>
            <person name="Cuomo C.A."/>
            <person name="Wickes B.L."/>
        </authorList>
    </citation>
    <scope>NUCLEOTIDE SEQUENCE [LARGE SCALE GENOMIC DNA]</scope>
    <source>
        <strain evidence="2">RA 99-880 / ATCC MYA-4621 / FGSC 9543 / NRRL 43880</strain>
    </source>
</reference>
<sequence length="49" mass="5669">MCTNKKMMKSYSTSINLPVCSGRGKSYCLVHKRYFETSWCPDCSRLSCH</sequence>
<dbReference type="GeneID" id="93612638"/>
<evidence type="ECO:0000313" key="1">
    <source>
        <dbReference type="EMBL" id="EIE80962.1"/>
    </source>
</evidence>
<dbReference type="InParanoid" id="I1BXN2"/>
<dbReference type="RefSeq" id="XP_067516358.1">
    <property type="nucleotide sequence ID" value="XM_067660257.1"/>
</dbReference>
<dbReference type="OrthoDB" id="2227559at2759"/>
<gene>
    <name evidence="1" type="ORF">RO3G_05667</name>
</gene>
<name>I1BXN2_RHIO9</name>
<dbReference type="AlphaFoldDB" id="I1BXN2"/>
<organism evidence="1 2">
    <name type="scientific">Rhizopus delemar (strain RA 99-880 / ATCC MYA-4621 / FGSC 9543 / NRRL 43880)</name>
    <name type="common">Mucormycosis agent</name>
    <name type="synonym">Rhizopus arrhizus var. delemar</name>
    <dbReference type="NCBI Taxonomy" id="246409"/>
    <lineage>
        <taxon>Eukaryota</taxon>
        <taxon>Fungi</taxon>
        <taxon>Fungi incertae sedis</taxon>
        <taxon>Mucoromycota</taxon>
        <taxon>Mucoromycotina</taxon>
        <taxon>Mucoromycetes</taxon>
        <taxon>Mucorales</taxon>
        <taxon>Mucorineae</taxon>
        <taxon>Rhizopodaceae</taxon>
        <taxon>Rhizopus</taxon>
    </lineage>
</organism>
<accession>I1BXN2</accession>
<keyword evidence="2" id="KW-1185">Reference proteome</keyword>
<proteinExistence type="predicted"/>
<protein>
    <submittedName>
        <fullName evidence="1">Uncharacterized protein</fullName>
    </submittedName>
</protein>
<evidence type="ECO:0000313" key="2">
    <source>
        <dbReference type="Proteomes" id="UP000009138"/>
    </source>
</evidence>